<sequence length="257" mass="29615">MEQPSVLLLNSPIPPTFQHSFQCPLSHLHHHFSQVFKPWYLLSKIINPKHPVDLYHKIEVPHEYTRVPTPIQRCRNTMALEQYTLDKALQSILKVLTWWFRRYGMIDLDPLLKLVMLVSLMNTIVRRLVPMIRELPSYWDRDTNPLGLQWEARHLIRHVMSPALVAKISEMFSQAHESRDVVDLSRCLAQTCSWIQTAPPTPRSKGSCQREEPTYRVSGGKCSASYRNMKKPIAEEALRRGHCGGGIAEEALDDSNA</sequence>
<comment type="caution">
    <text evidence="1">The sequence shown here is derived from an EMBL/GenBank/DDBJ whole genome shotgun (WGS) entry which is preliminary data.</text>
</comment>
<dbReference type="AlphaFoldDB" id="A0AAE0M3J1"/>
<proteinExistence type="predicted"/>
<evidence type="ECO:0000313" key="1">
    <source>
        <dbReference type="EMBL" id="KAK3316609.1"/>
    </source>
</evidence>
<reference evidence="1" key="1">
    <citation type="journal article" date="2023" name="Mol. Phylogenet. Evol.">
        <title>Genome-scale phylogeny and comparative genomics of the fungal order Sordariales.</title>
        <authorList>
            <person name="Hensen N."/>
            <person name="Bonometti L."/>
            <person name="Westerberg I."/>
            <person name="Brannstrom I.O."/>
            <person name="Guillou S."/>
            <person name="Cros-Aarteil S."/>
            <person name="Calhoun S."/>
            <person name="Haridas S."/>
            <person name="Kuo A."/>
            <person name="Mondo S."/>
            <person name="Pangilinan J."/>
            <person name="Riley R."/>
            <person name="LaButti K."/>
            <person name="Andreopoulos B."/>
            <person name="Lipzen A."/>
            <person name="Chen C."/>
            <person name="Yan M."/>
            <person name="Daum C."/>
            <person name="Ng V."/>
            <person name="Clum A."/>
            <person name="Steindorff A."/>
            <person name="Ohm R.A."/>
            <person name="Martin F."/>
            <person name="Silar P."/>
            <person name="Natvig D.O."/>
            <person name="Lalanne C."/>
            <person name="Gautier V."/>
            <person name="Ament-Velasquez S.L."/>
            <person name="Kruys A."/>
            <person name="Hutchinson M.I."/>
            <person name="Powell A.J."/>
            <person name="Barry K."/>
            <person name="Miller A.N."/>
            <person name="Grigoriev I.V."/>
            <person name="Debuchy R."/>
            <person name="Gladieux P."/>
            <person name="Hiltunen Thoren M."/>
            <person name="Johannesson H."/>
        </authorList>
    </citation>
    <scope>NUCLEOTIDE SEQUENCE</scope>
    <source>
        <strain evidence="1">CBS 118394</strain>
    </source>
</reference>
<organism evidence="1 2">
    <name type="scientific">Apodospora peruviana</name>
    <dbReference type="NCBI Taxonomy" id="516989"/>
    <lineage>
        <taxon>Eukaryota</taxon>
        <taxon>Fungi</taxon>
        <taxon>Dikarya</taxon>
        <taxon>Ascomycota</taxon>
        <taxon>Pezizomycotina</taxon>
        <taxon>Sordariomycetes</taxon>
        <taxon>Sordariomycetidae</taxon>
        <taxon>Sordariales</taxon>
        <taxon>Lasiosphaeriaceae</taxon>
        <taxon>Apodospora</taxon>
    </lineage>
</organism>
<dbReference type="Proteomes" id="UP001283341">
    <property type="component" value="Unassembled WGS sequence"/>
</dbReference>
<dbReference type="EMBL" id="JAUEDM010000005">
    <property type="protein sequence ID" value="KAK3316609.1"/>
    <property type="molecule type" value="Genomic_DNA"/>
</dbReference>
<reference evidence="1" key="2">
    <citation type="submission" date="2023-06" db="EMBL/GenBank/DDBJ databases">
        <authorList>
            <consortium name="Lawrence Berkeley National Laboratory"/>
            <person name="Haridas S."/>
            <person name="Hensen N."/>
            <person name="Bonometti L."/>
            <person name="Westerberg I."/>
            <person name="Brannstrom I.O."/>
            <person name="Guillou S."/>
            <person name="Cros-Aarteil S."/>
            <person name="Calhoun S."/>
            <person name="Kuo A."/>
            <person name="Mondo S."/>
            <person name="Pangilinan J."/>
            <person name="Riley R."/>
            <person name="Labutti K."/>
            <person name="Andreopoulos B."/>
            <person name="Lipzen A."/>
            <person name="Chen C."/>
            <person name="Yanf M."/>
            <person name="Daum C."/>
            <person name="Ng V."/>
            <person name="Clum A."/>
            <person name="Steindorff A."/>
            <person name="Ohm R."/>
            <person name="Martin F."/>
            <person name="Silar P."/>
            <person name="Natvig D."/>
            <person name="Lalanne C."/>
            <person name="Gautier V."/>
            <person name="Ament-Velasquez S.L."/>
            <person name="Kruys A."/>
            <person name="Hutchinson M.I."/>
            <person name="Powell A.J."/>
            <person name="Barry K."/>
            <person name="Miller A.N."/>
            <person name="Grigoriev I.V."/>
            <person name="Debuchy R."/>
            <person name="Gladieux P."/>
            <person name="Thoren M.H."/>
            <person name="Johannesson H."/>
        </authorList>
    </citation>
    <scope>NUCLEOTIDE SEQUENCE</scope>
    <source>
        <strain evidence="1">CBS 118394</strain>
    </source>
</reference>
<evidence type="ECO:0000313" key="2">
    <source>
        <dbReference type="Proteomes" id="UP001283341"/>
    </source>
</evidence>
<keyword evidence="2" id="KW-1185">Reference proteome</keyword>
<protein>
    <submittedName>
        <fullName evidence="1">Uncharacterized protein</fullName>
    </submittedName>
</protein>
<name>A0AAE0M3J1_9PEZI</name>
<accession>A0AAE0M3J1</accession>
<gene>
    <name evidence="1" type="ORF">B0H66DRAFT_534858</name>
</gene>